<dbReference type="EMBL" id="JBBPBN010000009">
    <property type="protein sequence ID" value="KAK9031687.1"/>
    <property type="molecule type" value="Genomic_DNA"/>
</dbReference>
<sequence length="209" mass="21652">MCLKGQSSDEPRGESVSVASTSVSKVSEKEVYGPWMHANIHRRQPRKDEGWSKSMVSTGVGVGGSRFVVLSEVEGVGIGSRKSKDGVLGPASLQNDQAVTGMGALLTAGSVAFVVANGVRTASDGVVLRKVNANIPETARVVTSGGSLAPHVESHAVQNVGGSHVVMSIIDAANEKMRQGLAISGEKQALVRKNLGVGPKSGLKVWKGK</sequence>
<feature type="region of interest" description="Disordered" evidence="1">
    <location>
        <begin position="1"/>
        <end position="21"/>
    </location>
</feature>
<name>A0ABR2T3B2_9ROSI</name>
<evidence type="ECO:0000313" key="3">
    <source>
        <dbReference type="Proteomes" id="UP001396334"/>
    </source>
</evidence>
<accession>A0ABR2T3B2</accession>
<evidence type="ECO:0000256" key="1">
    <source>
        <dbReference type="SAM" id="MobiDB-lite"/>
    </source>
</evidence>
<comment type="caution">
    <text evidence="2">The sequence shown here is derived from an EMBL/GenBank/DDBJ whole genome shotgun (WGS) entry which is preliminary data.</text>
</comment>
<gene>
    <name evidence="2" type="ORF">V6N11_055979</name>
</gene>
<protein>
    <submittedName>
        <fullName evidence="2">Uncharacterized protein</fullName>
    </submittedName>
</protein>
<keyword evidence="3" id="KW-1185">Reference proteome</keyword>
<organism evidence="2 3">
    <name type="scientific">Hibiscus sabdariffa</name>
    <name type="common">roselle</name>
    <dbReference type="NCBI Taxonomy" id="183260"/>
    <lineage>
        <taxon>Eukaryota</taxon>
        <taxon>Viridiplantae</taxon>
        <taxon>Streptophyta</taxon>
        <taxon>Embryophyta</taxon>
        <taxon>Tracheophyta</taxon>
        <taxon>Spermatophyta</taxon>
        <taxon>Magnoliopsida</taxon>
        <taxon>eudicotyledons</taxon>
        <taxon>Gunneridae</taxon>
        <taxon>Pentapetalae</taxon>
        <taxon>rosids</taxon>
        <taxon>malvids</taxon>
        <taxon>Malvales</taxon>
        <taxon>Malvaceae</taxon>
        <taxon>Malvoideae</taxon>
        <taxon>Hibiscus</taxon>
    </lineage>
</organism>
<reference evidence="2 3" key="1">
    <citation type="journal article" date="2024" name="G3 (Bethesda)">
        <title>Genome assembly of Hibiscus sabdariffa L. provides insights into metabolisms of medicinal natural products.</title>
        <authorList>
            <person name="Kim T."/>
        </authorList>
    </citation>
    <scope>NUCLEOTIDE SEQUENCE [LARGE SCALE GENOMIC DNA]</scope>
    <source>
        <strain evidence="2">TK-2024</strain>
        <tissue evidence="2">Old leaves</tissue>
    </source>
</reference>
<evidence type="ECO:0000313" key="2">
    <source>
        <dbReference type="EMBL" id="KAK9031687.1"/>
    </source>
</evidence>
<dbReference type="Proteomes" id="UP001396334">
    <property type="component" value="Unassembled WGS sequence"/>
</dbReference>
<proteinExistence type="predicted"/>